<protein>
    <submittedName>
        <fullName evidence="3">Diguanylate cyclase</fullName>
    </submittedName>
</protein>
<dbReference type="GO" id="GO:0003677">
    <property type="term" value="F:DNA binding"/>
    <property type="evidence" value="ECO:0007669"/>
    <property type="project" value="InterPro"/>
</dbReference>
<sequence>MNKQLRNWQRQCVDTALEHYLRASHFFCQATPGAGKTRMAAELASRLLEQDRIDLVLCFAPSCQVVEGLRSSFCTVLGRRFDGQLGAVGAAFTYQAMEYRSEAFWTLLDDYRVFAVFDEIHHCAGHDMVLSNAWGQQILQRIQDKAAFTLALSGTPWRSDDRPIALARYSSPEGRLICDYRYGMQQAVADGVCRSPRIVLLDNQKVRFTEELDTENIVRTFPNIATLLGESPVTYEELLRHDEVVDQLLDLARAKLNELRLLDPDAAGLVVATDIVHAHQVAKALKAKGESCQLVTNKTPDAQRVINLFRRSHCQWIIAVGMISEGTDIPRLQVCCYLSRIRTELHYRQVLGRVLRRTGQSDDEAWLFMLAEPTLQCLAERIADDLPEDLAVLSRVPMPAPGSALDSVPGRASVVGNEDQAKTHMDTLSPLKFEGGATSIFTSKDLSTQSNHQVSFSKHYRQQLLACF</sequence>
<dbReference type="PANTHER" id="PTHR47396:SF1">
    <property type="entry name" value="ATP-DEPENDENT HELICASE IRC3-RELATED"/>
    <property type="match status" value="1"/>
</dbReference>
<dbReference type="GO" id="GO:0016787">
    <property type="term" value="F:hydrolase activity"/>
    <property type="evidence" value="ECO:0007669"/>
    <property type="project" value="InterPro"/>
</dbReference>
<evidence type="ECO:0000313" key="4">
    <source>
        <dbReference type="Proteomes" id="UP000438983"/>
    </source>
</evidence>
<proteinExistence type="predicted"/>
<dbReference type="Pfam" id="PF00271">
    <property type="entry name" value="Helicase_C"/>
    <property type="match status" value="1"/>
</dbReference>
<dbReference type="InterPro" id="IPR050742">
    <property type="entry name" value="Helicase_Restrict-Modif_Enz"/>
</dbReference>
<dbReference type="EMBL" id="CP046902">
    <property type="protein sequence ID" value="QGZ31146.1"/>
    <property type="molecule type" value="Genomic_DNA"/>
</dbReference>
<reference evidence="3 4" key="1">
    <citation type="submission" date="2019-12" db="EMBL/GenBank/DDBJ databases">
        <title>Complete genome sequence of Pseudomonas stutzeri.</title>
        <authorList>
            <person name="Lim S.R."/>
            <person name="Kim J.H."/>
        </authorList>
    </citation>
    <scope>NUCLEOTIDE SEQUENCE [LARGE SCALE GENOMIC DNA]</scope>
    <source>
        <strain evidence="3 4">PM101005</strain>
    </source>
</reference>
<feature type="domain" description="Helicase/UvrB N-terminal" evidence="2">
    <location>
        <begin position="3"/>
        <end position="156"/>
    </location>
</feature>
<dbReference type="SUPFAM" id="SSF52540">
    <property type="entry name" value="P-loop containing nucleoside triphosphate hydrolases"/>
    <property type="match status" value="1"/>
</dbReference>
<evidence type="ECO:0000259" key="1">
    <source>
        <dbReference type="Pfam" id="PF00271"/>
    </source>
</evidence>
<gene>
    <name evidence="3" type="ORF">GQA94_14150</name>
</gene>
<dbReference type="GO" id="GO:0005829">
    <property type="term" value="C:cytosol"/>
    <property type="evidence" value="ECO:0007669"/>
    <property type="project" value="TreeGrafter"/>
</dbReference>
<dbReference type="InterPro" id="IPR001650">
    <property type="entry name" value="Helicase_C-like"/>
</dbReference>
<dbReference type="PANTHER" id="PTHR47396">
    <property type="entry name" value="TYPE I RESTRICTION ENZYME ECOKI R PROTEIN"/>
    <property type="match status" value="1"/>
</dbReference>
<feature type="domain" description="Helicase C-terminal" evidence="1">
    <location>
        <begin position="266"/>
        <end position="356"/>
    </location>
</feature>
<evidence type="ECO:0000313" key="3">
    <source>
        <dbReference type="EMBL" id="QGZ31146.1"/>
    </source>
</evidence>
<accession>A0A6I6LRW5</accession>
<dbReference type="AlphaFoldDB" id="A0A6I6LRW5"/>
<dbReference type="Pfam" id="PF04851">
    <property type="entry name" value="ResIII"/>
    <property type="match status" value="1"/>
</dbReference>
<dbReference type="RefSeq" id="WP_158188610.1">
    <property type="nucleotide sequence ID" value="NZ_CP046902.1"/>
</dbReference>
<dbReference type="Gene3D" id="3.40.50.300">
    <property type="entry name" value="P-loop containing nucleotide triphosphate hydrolases"/>
    <property type="match status" value="2"/>
</dbReference>
<dbReference type="InterPro" id="IPR027417">
    <property type="entry name" value="P-loop_NTPase"/>
</dbReference>
<organism evidence="3 4">
    <name type="scientific">Stutzerimonas stutzeri</name>
    <name type="common">Pseudomonas stutzeri</name>
    <dbReference type="NCBI Taxonomy" id="316"/>
    <lineage>
        <taxon>Bacteria</taxon>
        <taxon>Pseudomonadati</taxon>
        <taxon>Pseudomonadota</taxon>
        <taxon>Gammaproteobacteria</taxon>
        <taxon>Pseudomonadales</taxon>
        <taxon>Pseudomonadaceae</taxon>
        <taxon>Stutzerimonas</taxon>
    </lineage>
</organism>
<name>A0A6I6LRW5_STUST</name>
<evidence type="ECO:0000259" key="2">
    <source>
        <dbReference type="Pfam" id="PF04851"/>
    </source>
</evidence>
<dbReference type="GO" id="GO:0005524">
    <property type="term" value="F:ATP binding"/>
    <property type="evidence" value="ECO:0007669"/>
    <property type="project" value="InterPro"/>
</dbReference>
<dbReference type="OrthoDB" id="5165890at2"/>
<dbReference type="InterPro" id="IPR006935">
    <property type="entry name" value="Helicase/UvrB_N"/>
</dbReference>
<dbReference type="Proteomes" id="UP000438983">
    <property type="component" value="Chromosome"/>
</dbReference>